<dbReference type="InterPro" id="IPR007052">
    <property type="entry name" value="CS_dom"/>
</dbReference>
<gene>
    <name evidence="5" type="primary">hsp20</name>
    <name evidence="5" type="ORF">GF1_18800</name>
</gene>
<dbReference type="RefSeq" id="WP_267926252.1">
    <property type="nucleotide sequence ID" value="NZ_AP024233.1"/>
</dbReference>
<evidence type="ECO:0000256" key="2">
    <source>
        <dbReference type="RuleBase" id="RU003616"/>
    </source>
</evidence>
<sequence>MALIRFADQPQFRNPWAEFERIRQGLDEISRSFLSGAVNRPINPTVYPPLNIFEDEEHLIIKAELPGFKAEDIDISLEGDTLTLQGKRDLRPEEEKISYHRREIATGSFSRAITLPTKIDPDSISATLKNGILTVTLSKAPEVRPRKISVVTE</sequence>
<dbReference type="InterPro" id="IPR031107">
    <property type="entry name" value="Small_HSP"/>
</dbReference>
<dbReference type="SUPFAM" id="SSF49764">
    <property type="entry name" value="HSP20-like chaperones"/>
    <property type="match status" value="1"/>
</dbReference>
<organism evidence="5 6">
    <name type="scientific">Desulfolithobacter dissulfuricans</name>
    <dbReference type="NCBI Taxonomy" id="2795293"/>
    <lineage>
        <taxon>Bacteria</taxon>
        <taxon>Pseudomonadati</taxon>
        <taxon>Thermodesulfobacteriota</taxon>
        <taxon>Desulfobulbia</taxon>
        <taxon>Desulfobulbales</taxon>
        <taxon>Desulfobulbaceae</taxon>
        <taxon>Desulfolithobacter</taxon>
    </lineage>
</organism>
<evidence type="ECO:0000313" key="5">
    <source>
        <dbReference type="EMBL" id="BCO09504.1"/>
    </source>
</evidence>
<dbReference type="EMBL" id="AP024233">
    <property type="protein sequence ID" value="BCO09504.1"/>
    <property type="molecule type" value="Genomic_DNA"/>
</dbReference>
<keyword evidence="6" id="KW-1185">Reference proteome</keyword>
<dbReference type="Pfam" id="PF00011">
    <property type="entry name" value="HSP20"/>
    <property type="match status" value="1"/>
</dbReference>
<dbReference type="Gene3D" id="2.60.40.790">
    <property type="match status" value="1"/>
</dbReference>
<dbReference type="PROSITE" id="PS51203">
    <property type="entry name" value="CS"/>
    <property type="match status" value="1"/>
</dbReference>
<dbReference type="InterPro" id="IPR008978">
    <property type="entry name" value="HSP20-like_chaperone"/>
</dbReference>
<evidence type="ECO:0000259" key="4">
    <source>
        <dbReference type="PROSITE" id="PS51203"/>
    </source>
</evidence>
<evidence type="ECO:0000259" key="3">
    <source>
        <dbReference type="PROSITE" id="PS01031"/>
    </source>
</evidence>
<proteinExistence type="inferred from homology"/>
<dbReference type="AlphaFoldDB" id="A0A915U1R0"/>
<dbReference type="PROSITE" id="PS01031">
    <property type="entry name" value="SHSP"/>
    <property type="match status" value="1"/>
</dbReference>
<evidence type="ECO:0000313" key="6">
    <source>
        <dbReference type="Proteomes" id="UP001063350"/>
    </source>
</evidence>
<feature type="domain" description="SHSP" evidence="3">
    <location>
        <begin position="41"/>
        <end position="153"/>
    </location>
</feature>
<name>A0A915U1R0_9BACT</name>
<dbReference type="KEGG" id="ddu:GF1_18800"/>
<comment type="similarity">
    <text evidence="1 2">Belongs to the small heat shock protein (HSP20) family.</text>
</comment>
<protein>
    <submittedName>
        <fullName evidence="5">Molecular chaperone Hsp20</fullName>
    </submittedName>
</protein>
<dbReference type="Proteomes" id="UP001063350">
    <property type="component" value="Chromosome"/>
</dbReference>
<dbReference type="CDD" id="cd06464">
    <property type="entry name" value="ACD_sHsps-like"/>
    <property type="match status" value="1"/>
</dbReference>
<feature type="domain" description="CS" evidence="4">
    <location>
        <begin position="45"/>
        <end position="148"/>
    </location>
</feature>
<accession>A0A915U1R0</accession>
<dbReference type="PANTHER" id="PTHR11527">
    <property type="entry name" value="HEAT-SHOCK PROTEIN 20 FAMILY MEMBER"/>
    <property type="match status" value="1"/>
</dbReference>
<dbReference type="InterPro" id="IPR002068">
    <property type="entry name" value="A-crystallin/Hsp20_dom"/>
</dbReference>
<evidence type="ECO:0000256" key="1">
    <source>
        <dbReference type="PROSITE-ProRule" id="PRU00285"/>
    </source>
</evidence>
<reference evidence="5" key="1">
    <citation type="submission" date="2020-12" db="EMBL/GenBank/DDBJ databases">
        <title>Desulfobium dissulfuricans gen. nov., sp. nov., a novel mesophilic, sulfate-reducing bacterium isolated from a deep-sea hydrothermal vent.</title>
        <authorList>
            <person name="Hashimoto Y."/>
            <person name="Tame A."/>
            <person name="Sawayama S."/>
            <person name="Miyazaki J."/>
            <person name="Takai K."/>
            <person name="Nakagawa S."/>
        </authorList>
    </citation>
    <scope>NUCLEOTIDE SEQUENCE</scope>
    <source>
        <strain evidence="5">GF1</strain>
    </source>
</reference>